<protein>
    <recommendedName>
        <fullName evidence="2">WRKY domain-containing protein</fullName>
    </recommendedName>
</protein>
<name>A0A8J5SS13_ZIZPA</name>
<dbReference type="PANTHER" id="PTHR31221:SF42">
    <property type="entry name" value="WRKY TRANSCRIPTION FACTOR 49-RELATED"/>
    <property type="match status" value="1"/>
</dbReference>
<sequence>MMEEMMSGQYWRDDDGDAVGEELLRELLDETATAAPTASSMVHSQYSKDKESLEEEEEDGAAYCRRRRESMVNKLISTVYSGPTISDIESALSFSVGADHHQLRLADGRKYTAAATCSPLVFSPEKALSKTMENKYSMKMKSCGNGGVADDGYKWRKYGQKSIKNSPNPRSYYRCTNPRCNAKKQVERALDDPDTLLVTYEGLHLHYTYSHFLHHHHQQQKSLTNNKKPKLHDDAPPPTPPPPPPQQQPEDMTMMSFSGQLPAADYYGYGGLDDADEGGLLEDVVPLLVRRPACNSPATTCTSDDNRSSSASPSPSISSAVSWTPMSPCIDMANIF</sequence>
<feature type="region of interest" description="Disordered" evidence="1">
    <location>
        <begin position="295"/>
        <end position="323"/>
    </location>
</feature>
<feature type="region of interest" description="Disordered" evidence="1">
    <location>
        <begin position="216"/>
        <end position="252"/>
    </location>
</feature>
<feature type="compositionally biased region" description="Polar residues" evidence="1">
    <location>
        <begin position="34"/>
        <end position="45"/>
    </location>
</feature>
<dbReference type="InterPro" id="IPR044810">
    <property type="entry name" value="WRKY_plant"/>
</dbReference>
<comment type="caution">
    <text evidence="3">The sequence shown here is derived from an EMBL/GenBank/DDBJ whole genome shotgun (WGS) entry which is preliminary data.</text>
</comment>
<dbReference type="Proteomes" id="UP000729402">
    <property type="component" value="Unassembled WGS sequence"/>
</dbReference>
<feature type="compositionally biased region" description="Low complexity" evidence="1">
    <location>
        <begin position="308"/>
        <end position="322"/>
    </location>
</feature>
<dbReference type="AlphaFoldDB" id="A0A8J5SS13"/>
<organism evidence="3 4">
    <name type="scientific">Zizania palustris</name>
    <name type="common">Northern wild rice</name>
    <dbReference type="NCBI Taxonomy" id="103762"/>
    <lineage>
        <taxon>Eukaryota</taxon>
        <taxon>Viridiplantae</taxon>
        <taxon>Streptophyta</taxon>
        <taxon>Embryophyta</taxon>
        <taxon>Tracheophyta</taxon>
        <taxon>Spermatophyta</taxon>
        <taxon>Magnoliopsida</taxon>
        <taxon>Liliopsida</taxon>
        <taxon>Poales</taxon>
        <taxon>Poaceae</taxon>
        <taxon>BOP clade</taxon>
        <taxon>Oryzoideae</taxon>
        <taxon>Oryzeae</taxon>
        <taxon>Zizaniinae</taxon>
        <taxon>Zizania</taxon>
    </lineage>
</organism>
<evidence type="ECO:0000256" key="1">
    <source>
        <dbReference type="SAM" id="MobiDB-lite"/>
    </source>
</evidence>
<dbReference type="PROSITE" id="PS50811">
    <property type="entry name" value="WRKY"/>
    <property type="match status" value="1"/>
</dbReference>
<reference evidence="3" key="1">
    <citation type="journal article" date="2021" name="bioRxiv">
        <title>Whole Genome Assembly and Annotation of Northern Wild Rice, Zizania palustris L., Supports a Whole Genome Duplication in the Zizania Genus.</title>
        <authorList>
            <person name="Haas M."/>
            <person name="Kono T."/>
            <person name="Macchietto M."/>
            <person name="Millas R."/>
            <person name="McGilp L."/>
            <person name="Shao M."/>
            <person name="Duquette J."/>
            <person name="Hirsch C.N."/>
            <person name="Kimball J."/>
        </authorList>
    </citation>
    <scope>NUCLEOTIDE SEQUENCE</scope>
    <source>
        <tissue evidence="3">Fresh leaf tissue</tissue>
    </source>
</reference>
<dbReference type="EMBL" id="JAAALK010000282">
    <property type="protein sequence ID" value="KAG8079175.1"/>
    <property type="molecule type" value="Genomic_DNA"/>
</dbReference>
<feature type="compositionally biased region" description="Pro residues" evidence="1">
    <location>
        <begin position="236"/>
        <end position="247"/>
    </location>
</feature>
<evidence type="ECO:0000313" key="4">
    <source>
        <dbReference type="Proteomes" id="UP000729402"/>
    </source>
</evidence>
<gene>
    <name evidence="3" type="ORF">GUJ93_ZPchr0007g3514</name>
</gene>
<reference evidence="3" key="2">
    <citation type="submission" date="2021-02" db="EMBL/GenBank/DDBJ databases">
        <authorList>
            <person name="Kimball J.A."/>
            <person name="Haas M.W."/>
            <person name="Macchietto M."/>
            <person name="Kono T."/>
            <person name="Duquette J."/>
            <person name="Shao M."/>
        </authorList>
    </citation>
    <scope>NUCLEOTIDE SEQUENCE</scope>
    <source>
        <tissue evidence="3">Fresh leaf tissue</tissue>
    </source>
</reference>
<dbReference type="GO" id="GO:0003700">
    <property type="term" value="F:DNA-binding transcription factor activity"/>
    <property type="evidence" value="ECO:0007669"/>
    <property type="project" value="InterPro"/>
</dbReference>
<feature type="region of interest" description="Disordered" evidence="1">
    <location>
        <begin position="28"/>
        <end position="59"/>
    </location>
</feature>
<feature type="domain" description="WRKY" evidence="2">
    <location>
        <begin position="144"/>
        <end position="209"/>
    </location>
</feature>
<dbReference type="Pfam" id="PF03106">
    <property type="entry name" value="WRKY"/>
    <property type="match status" value="1"/>
</dbReference>
<dbReference type="PANTHER" id="PTHR31221">
    <property type="entry name" value="WRKY TRANSCRIPTION FACTOR PROTEIN 1-RELATED"/>
    <property type="match status" value="1"/>
</dbReference>
<evidence type="ECO:0000313" key="3">
    <source>
        <dbReference type="EMBL" id="KAG8079175.1"/>
    </source>
</evidence>
<dbReference type="InterPro" id="IPR003657">
    <property type="entry name" value="WRKY_dom"/>
</dbReference>
<evidence type="ECO:0000259" key="2">
    <source>
        <dbReference type="PROSITE" id="PS50811"/>
    </source>
</evidence>
<dbReference type="OrthoDB" id="652816at2759"/>
<accession>A0A8J5SS13</accession>
<dbReference type="GO" id="GO:0043565">
    <property type="term" value="F:sequence-specific DNA binding"/>
    <property type="evidence" value="ECO:0007669"/>
    <property type="project" value="InterPro"/>
</dbReference>
<proteinExistence type="predicted"/>
<dbReference type="SMART" id="SM00774">
    <property type="entry name" value="WRKY"/>
    <property type="match status" value="1"/>
</dbReference>
<keyword evidence="4" id="KW-1185">Reference proteome</keyword>